<comment type="subcellular location">
    <subcellularLocation>
        <location evidence="1">Cell membrane</location>
        <topology evidence="1">Multi-pass membrane protein</topology>
    </subcellularLocation>
</comment>
<keyword evidence="3" id="KW-0547">Nucleotide-binding</keyword>
<comment type="caution">
    <text evidence="10">The sequence shown here is derived from an EMBL/GenBank/DDBJ whole genome shotgun (WGS) entry which is preliminary data.</text>
</comment>
<reference evidence="10 11" key="1">
    <citation type="submission" date="2018-08" db="EMBL/GenBank/DDBJ databases">
        <title>A genome reference for cultivated species of the human gut microbiota.</title>
        <authorList>
            <person name="Zou Y."/>
            <person name="Xue W."/>
            <person name="Luo G."/>
        </authorList>
    </citation>
    <scope>NUCLEOTIDE SEQUENCE [LARGE SCALE GENOMIC DNA]</scope>
    <source>
        <strain evidence="10 11">AF15-20</strain>
    </source>
</reference>
<dbReference type="InterPro" id="IPR036640">
    <property type="entry name" value="ABC1_TM_sf"/>
</dbReference>
<feature type="domain" description="ABC transmembrane type-1" evidence="9">
    <location>
        <begin position="20"/>
        <end position="301"/>
    </location>
</feature>
<feature type="domain" description="ABC transporter" evidence="8">
    <location>
        <begin position="331"/>
        <end position="536"/>
    </location>
</feature>
<evidence type="ECO:0000313" key="11">
    <source>
        <dbReference type="Proteomes" id="UP000265489"/>
    </source>
</evidence>
<evidence type="ECO:0000256" key="7">
    <source>
        <dbReference type="SAM" id="Phobius"/>
    </source>
</evidence>
<keyword evidence="2 7" id="KW-0812">Transmembrane</keyword>
<feature type="transmembrane region" description="Helical" evidence="7">
    <location>
        <begin position="20"/>
        <end position="39"/>
    </location>
</feature>
<dbReference type="InterPro" id="IPR039421">
    <property type="entry name" value="Type_1_exporter"/>
</dbReference>
<keyword evidence="5 7" id="KW-1133">Transmembrane helix</keyword>
<dbReference type="InterPro" id="IPR003439">
    <property type="entry name" value="ABC_transporter-like_ATP-bd"/>
</dbReference>
<evidence type="ECO:0000259" key="9">
    <source>
        <dbReference type="PROSITE" id="PS50929"/>
    </source>
</evidence>
<feature type="transmembrane region" description="Helical" evidence="7">
    <location>
        <begin position="51"/>
        <end position="76"/>
    </location>
</feature>
<dbReference type="PANTHER" id="PTHR43394">
    <property type="entry name" value="ATP-DEPENDENT PERMEASE MDL1, MITOCHONDRIAL"/>
    <property type="match status" value="1"/>
</dbReference>
<evidence type="ECO:0000259" key="8">
    <source>
        <dbReference type="PROSITE" id="PS50893"/>
    </source>
</evidence>
<dbReference type="EMBL" id="QRYQ01000015">
    <property type="protein sequence ID" value="RGU90732.1"/>
    <property type="molecule type" value="Genomic_DNA"/>
</dbReference>
<dbReference type="SUPFAM" id="SSF52540">
    <property type="entry name" value="P-loop containing nucleoside triphosphate hydrolases"/>
    <property type="match status" value="1"/>
</dbReference>
<dbReference type="GO" id="GO:0005886">
    <property type="term" value="C:plasma membrane"/>
    <property type="evidence" value="ECO:0007669"/>
    <property type="project" value="UniProtKB-SubCell"/>
</dbReference>
<name>A0A395WB49_9FIRM</name>
<dbReference type="InterPro" id="IPR011527">
    <property type="entry name" value="ABC1_TM_dom"/>
</dbReference>
<dbReference type="AlphaFoldDB" id="A0A395WB49"/>
<dbReference type="PROSITE" id="PS50929">
    <property type="entry name" value="ABC_TM1F"/>
    <property type="match status" value="1"/>
</dbReference>
<dbReference type="GeneID" id="66579820"/>
<evidence type="ECO:0000256" key="3">
    <source>
        <dbReference type="ARBA" id="ARBA00022741"/>
    </source>
</evidence>
<dbReference type="PROSITE" id="PS50893">
    <property type="entry name" value="ABC_TRANSPORTER_2"/>
    <property type="match status" value="1"/>
</dbReference>
<protein>
    <submittedName>
        <fullName evidence="10">ABC transporter ATP-binding protein</fullName>
    </submittedName>
</protein>
<dbReference type="Gene3D" id="1.20.1560.10">
    <property type="entry name" value="ABC transporter type 1, transmembrane domain"/>
    <property type="match status" value="1"/>
</dbReference>
<proteinExistence type="predicted"/>
<gene>
    <name evidence="10" type="ORF">DWW32_08020</name>
</gene>
<dbReference type="InterPro" id="IPR017871">
    <property type="entry name" value="ABC_transporter-like_CS"/>
</dbReference>
<keyword evidence="4 10" id="KW-0067">ATP-binding</keyword>
<evidence type="ECO:0000256" key="5">
    <source>
        <dbReference type="ARBA" id="ARBA00022989"/>
    </source>
</evidence>
<feature type="transmembrane region" description="Helical" evidence="7">
    <location>
        <begin position="244"/>
        <end position="266"/>
    </location>
</feature>
<organism evidence="10 11">
    <name type="scientific">Holdemanella biformis</name>
    <dbReference type="NCBI Taxonomy" id="1735"/>
    <lineage>
        <taxon>Bacteria</taxon>
        <taxon>Bacillati</taxon>
        <taxon>Bacillota</taxon>
        <taxon>Erysipelotrichia</taxon>
        <taxon>Erysipelotrichales</taxon>
        <taxon>Erysipelotrichaceae</taxon>
        <taxon>Holdemanella</taxon>
    </lineage>
</organism>
<dbReference type="Pfam" id="PF00664">
    <property type="entry name" value="ABC_membrane"/>
    <property type="match status" value="1"/>
</dbReference>
<dbReference type="SUPFAM" id="SSF90123">
    <property type="entry name" value="ABC transporter transmembrane region"/>
    <property type="match status" value="1"/>
</dbReference>
<evidence type="ECO:0000256" key="1">
    <source>
        <dbReference type="ARBA" id="ARBA00004651"/>
    </source>
</evidence>
<dbReference type="RefSeq" id="WP_118325393.1">
    <property type="nucleotide sequence ID" value="NZ_QRYH01000014.1"/>
</dbReference>
<keyword evidence="6 7" id="KW-0472">Membrane</keyword>
<dbReference type="PROSITE" id="PS00211">
    <property type="entry name" value="ABC_TRANSPORTER_1"/>
    <property type="match status" value="1"/>
</dbReference>
<evidence type="ECO:0000313" key="10">
    <source>
        <dbReference type="EMBL" id="RGU90732.1"/>
    </source>
</evidence>
<dbReference type="Pfam" id="PF00005">
    <property type="entry name" value="ABC_tran"/>
    <property type="match status" value="1"/>
</dbReference>
<dbReference type="GO" id="GO:0016887">
    <property type="term" value="F:ATP hydrolysis activity"/>
    <property type="evidence" value="ECO:0007669"/>
    <property type="project" value="InterPro"/>
</dbReference>
<accession>A0A395WB49</accession>
<dbReference type="Proteomes" id="UP000265489">
    <property type="component" value="Unassembled WGS sequence"/>
</dbReference>
<dbReference type="PANTHER" id="PTHR43394:SF1">
    <property type="entry name" value="ATP-BINDING CASSETTE SUB-FAMILY B MEMBER 10, MITOCHONDRIAL"/>
    <property type="match status" value="1"/>
</dbReference>
<dbReference type="Gene3D" id="3.40.50.300">
    <property type="entry name" value="P-loop containing nucleotide triphosphate hydrolases"/>
    <property type="match status" value="1"/>
</dbReference>
<dbReference type="GO" id="GO:0005524">
    <property type="term" value="F:ATP binding"/>
    <property type="evidence" value="ECO:0007669"/>
    <property type="project" value="UniProtKB-KW"/>
</dbReference>
<feature type="transmembrane region" description="Helical" evidence="7">
    <location>
        <begin position="129"/>
        <end position="148"/>
    </location>
</feature>
<dbReference type="InterPro" id="IPR027417">
    <property type="entry name" value="P-loop_NTPase"/>
</dbReference>
<dbReference type="GO" id="GO:0015421">
    <property type="term" value="F:ABC-type oligopeptide transporter activity"/>
    <property type="evidence" value="ECO:0007669"/>
    <property type="project" value="TreeGrafter"/>
</dbReference>
<dbReference type="InterPro" id="IPR003593">
    <property type="entry name" value="AAA+_ATPase"/>
</dbReference>
<evidence type="ECO:0000256" key="4">
    <source>
        <dbReference type="ARBA" id="ARBA00022840"/>
    </source>
</evidence>
<evidence type="ECO:0000256" key="2">
    <source>
        <dbReference type="ARBA" id="ARBA00022692"/>
    </source>
</evidence>
<sequence>MINIIKYYFSSTKDIKPLVIFYCCISVIVSIISALFPLFEGYLIDSITQKNIRVFVVVICIYGSLSLVSLLLNLFINKYAIKISNNSLNQMLMNNIDGILHISYDEICKKDPSVISQELIYDCTMINEFILNSTLSMGLNICMFIFTLNIIARYSIVMIFFIILSSIIYILIYFCVKNKIYEFSKQLNESNALYFSYFYKMINSIKDIRLNSFIDNSKKIQNDVYNNQLSNSLQYQNVTNIQELLSGFLSFFVQLFIFIYGFNLVLQNHISVGTIVVISKYSSTILGYSKGILNYVSEYQNTKASYNRVVLWKKIPKIEKGTIVLNRIDKIECKDLKFCYNNGFTLYKKNLQFETGNIYLIKGNNGSGKTTLIDCIFGLFGNNYEGKILFNNINIQELDMDATLKLNFSIAQQIPYLMETSIKENMCCTTNTTNEIMEHFIKGFGLNQYINRLPDKENTIFNLFSDDISGGEKQKISLIRTFLSRKPVIIFDEPFTYLDENSKKFFVSEINKLKKTTIIIIVTHENIDIDSSTIFI</sequence>
<evidence type="ECO:0000256" key="6">
    <source>
        <dbReference type="ARBA" id="ARBA00023136"/>
    </source>
</evidence>
<dbReference type="SMART" id="SM00382">
    <property type="entry name" value="AAA"/>
    <property type="match status" value="1"/>
</dbReference>
<feature type="transmembrane region" description="Helical" evidence="7">
    <location>
        <begin position="154"/>
        <end position="176"/>
    </location>
</feature>